<accession>E3LZS6</accession>
<evidence type="ECO:0000313" key="4">
    <source>
        <dbReference type="EMBL" id="EFO87784.1"/>
    </source>
</evidence>
<dbReference type="InterPro" id="IPR050111">
    <property type="entry name" value="C-type_lectin/snaclec_domain"/>
</dbReference>
<protein>
    <recommendedName>
        <fullName evidence="3">C-type lectin domain-containing protein</fullName>
    </recommendedName>
</protein>
<dbReference type="Pfam" id="PF00059">
    <property type="entry name" value="Lectin_C"/>
    <property type="match status" value="1"/>
</dbReference>
<reference evidence="4" key="1">
    <citation type="submission" date="2007-07" db="EMBL/GenBank/DDBJ databases">
        <title>PCAP assembly of the Caenorhabditis remanei genome.</title>
        <authorList>
            <consortium name="The Caenorhabditis remanei Sequencing Consortium"/>
            <person name="Wilson R.K."/>
        </authorList>
    </citation>
    <scope>NUCLEOTIDE SEQUENCE [LARGE SCALE GENOMIC DNA]</scope>
    <source>
        <strain evidence="4">PB4641</strain>
    </source>
</reference>
<dbReference type="Gene3D" id="3.10.100.10">
    <property type="entry name" value="Mannose-Binding Protein A, subunit A"/>
    <property type="match status" value="1"/>
</dbReference>
<proteinExistence type="predicted"/>
<feature type="region of interest" description="Disordered" evidence="1">
    <location>
        <begin position="32"/>
        <end position="66"/>
    </location>
</feature>
<feature type="chain" id="PRO_5003175785" description="C-type lectin domain-containing protein" evidence="2">
    <location>
        <begin position="19"/>
        <end position="232"/>
    </location>
</feature>
<feature type="signal peptide" evidence="2">
    <location>
        <begin position="1"/>
        <end position="18"/>
    </location>
</feature>
<evidence type="ECO:0000259" key="3">
    <source>
        <dbReference type="PROSITE" id="PS50041"/>
    </source>
</evidence>
<dbReference type="PANTHER" id="PTHR22803">
    <property type="entry name" value="MANNOSE, PHOSPHOLIPASE, LECTIN RECEPTOR RELATED"/>
    <property type="match status" value="1"/>
</dbReference>
<keyword evidence="2" id="KW-0732">Signal</keyword>
<sequence length="232" mass="24963">MKCLTAVFCLQLLTFSSALDLNDIKKMRTDPTTLATTPTTTTPTTTTTKPTTTTKTTTTTPTTTTVTTTTTKPVEFSIVDPGAIMIDCPDACPSGWQYYSSKCYKKFTSTGTYTQAISACQALGAELVTIENSAENDALRKAFDTNALVDESRETWIGLKASVTGGSWIWTDGSTASYTNWAPTQPSSASQCVQMITDALSDATYLYQRGGWKTYDCSKTSASYICEQSASG</sequence>
<name>E3LZS6_CAERE</name>
<dbReference type="STRING" id="31234.E3LZS6"/>
<keyword evidence="5" id="KW-1185">Reference proteome</keyword>
<evidence type="ECO:0000256" key="1">
    <source>
        <dbReference type="SAM" id="MobiDB-lite"/>
    </source>
</evidence>
<dbReference type="InParanoid" id="E3LZS6"/>
<dbReference type="OMA" id="ICERDAN"/>
<dbReference type="OrthoDB" id="5877620at2759"/>
<dbReference type="InterPro" id="IPR016187">
    <property type="entry name" value="CTDL_fold"/>
</dbReference>
<evidence type="ECO:0000256" key="2">
    <source>
        <dbReference type="SAM" id="SignalP"/>
    </source>
</evidence>
<dbReference type="SUPFAM" id="SSF56436">
    <property type="entry name" value="C-type lectin-like"/>
    <property type="match status" value="1"/>
</dbReference>
<dbReference type="eggNOG" id="KOG4297">
    <property type="taxonomic scope" value="Eukaryota"/>
</dbReference>
<dbReference type="InterPro" id="IPR001304">
    <property type="entry name" value="C-type_lectin-like"/>
</dbReference>
<dbReference type="Proteomes" id="UP000008281">
    <property type="component" value="Unassembled WGS sequence"/>
</dbReference>
<dbReference type="PROSITE" id="PS50041">
    <property type="entry name" value="C_TYPE_LECTIN_2"/>
    <property type="match status" value="1"/>
</dbReference>
<organism evidence="5">
    <name type="scientific">Caenorhabditis remanei</name>
    <name type="common">Caenorhabditis vulgaris</name>
    <dbReference type="NCBI Taxonomy" id="31234"/>
    <lineage>
        <taxon>Eukaryota</taxon>
        <taxon>Metazoa</taxon>
        <taxon>Ecdysozoa</taxon>
        <taxon>Nematoda</taxon>
        <taxon>Chromadorea</taxon>
        <taxon>Rhabditida</taxon>
        <taxon>Rhabditina</taxon>
        <taxon>Rhabditomorpha</taxon>
        <taxon>Rhabditoidea</taxon>
        <taxon>Rhabditidae</taxon>
        <taxon>Peloderinae</taxon>
        <taxon>Caenorhabditis</taxon>
    </lineage>
</organism>
<gene>
    <name evidence="4" type="ORF">CRE_05529</name>
</gene>
<dbReference type="EMBL" id="DS268420">
    <property type="protein sequence ID" value="EFO87784.1"/>
    <property type="molecule type" value="Genomic_DNA"/>
</dbReference>
<dbReference type="AlphaFoldDB" id="E3LZS6"/>
<dbReference type="HOGENOM" id="CLU_116887_0_0_1"/>
<dbReference type="CDD" id="cd00037">
    <property type="entry name" value="CLECT"/>
    <property type="match status" value="1"/>
</dbReference>
<dbReference type="InterPro" id="IPR016186">
    <property type="entry name" value="C-type_lectin-like/link_sf"/>
</dbReference>
<evidence type="ECO:0000313" key="5">
    <source>
        <dbReference type="Proteomes" id="UP000008281"/>
    </source>
</evidence>
<feature type="domain" description="C-type lectin" evidence="3">
    <location>
        <begin position="99"/>
        <end position="219"/>
    </location>
</feature>
<dbReference type="SMART" id="SM00034">
    <property type="entry name" value="CLECT"/>
    <property type="match status" value="1"/>
</dbReference>